<evidence type="ECO:0000313" key="5">
    <source>
        <dbReference type="Proteomes" id="UP000553963"/>
    </source>
</evidence>
<dbReference type="Proteomes" id="UP000553963">
    <property type="component" value="Unassembled WGS sequence"/>
</dbReference>
<protein>
    <submittedName>
        <fullName evidence="4">Acyl-CoA reductase-like NAD-dependent aldehyde dehydrogenase</fullName>
    </submittedName>
</protein>
<comment type="similarity">
    <text evidence="1">Belongs to the aldehyde dehydrogenase family.</text>
</comment>
<dbReference type="Gene3D" id="3.40.605.10">
    <property type="entry name" value="Aldehyde Dehydrogenase, Chain A, domain 1"/>
    <property type="match status" value="1"/>
</dbReference>
<dbReference type="InterPro" id="IPR016162">
    <property type="entry name" value="Ald_DH_N"/>
</dbReference>
<dbReference type="Gene3D" id="3.40.309.10">
    <property type="entry name" value="Aldehyde Dehydrogenase, Chain A, domain 2"/>
    <property type="match status" value="1"/>
</dbReference>
<dbReference type="InterPro" id="IPR015590">
    <property type="entry name" value="Aldehyde_DH_dom"/>
</dbReference>
<reference evidence="4 5" key="1">
    <citation type="submission" date="2020-08" db="EMBL/GenBank/DDBJ databases">
        <title>Genomic Encyclopedia of Type Strains, Phase IV (KMG-IV): sequencing the most valuable type-strain genomes for metagenomic binning, comparative biology and taxonomic classification.</title>
        <authorList>
            <person name="Goeker M."/>
        </authorList>
    </citation>
    <scope>NUCLEOTIDE SEQUENCE [LARGE SCALE GENOMIC DNA]</scope>
    <source>
        <strain evidence="4 5">DSM 25966</strain>
    </source>
</reference>
<dbReference type="FunFam" id="3.40.605.10:FF:000007">
    <property type="entry name" value="NAD/NADP-dependent betaine aldehyde dehydrogenase"/>
    <property type="match status" value="1"/>
</dbReference>
<dbReference type="SUPFAM" id="SSF53720">
    <property type="entry name" value="ALDH-like"/>
    <property type="match status" value="1"/>
</dbReference>
<proteinExistence type="inferred from homology"/>
<dbReference type="PANTHER" id="PTHR43353:SF5">
    <property type="entry name" value="SUCCINATE-SEMIALDEHYDE DEHYDROGENASE, MITOCHONDRIAL"/>
    <property type="match status" value="1"/>
</dbReference>
<evidence type="ECO:0000256" key="1">
    <source>
        <dbReference type="ARBA" id="ARBA00009986"/>
    </source>
</evidence>
<dbReference type="InterPro" id="IPR050740">
    <property type="entry name" value="Aldehyde_DH_Superfamily"/>
</dbReference>
<name>A0A840AUX2_9HYPH</name>
<accession>A0A840AUX2</accession>
<sequence>MDMFIDGAWTATASGATRDVRNPATGAVIDTVPWGTADDADRALQAAAAALTRWRKVPVEERARLQHRAAEAMRAASGEIGRLLCLELGRPLKGAVAEVRRAADLLDVYAEEGVRIHGELRQSTLPGEKVLVSREPVGVVVAITPFNYPINLLVFKLGAALIAGCTVVAKPADDTPLSTLALAGVLHEAGIPAGVFNVVTGRGSEIGSALIGHRIPRKIAFTGGTEAGKKIAALAAQTMKRVTLELGGQCPAIVRADADLDVAARAIVNHAFANSGQFCYRVNRVYAQRAIYEPLLARLAEHAGRLTVGDGFAEDVAMGPLVNEKIFANAYAQIVDAEAKGARILTGGRRLTGGAFDLGFFLPATIVADADHGMKVMREETFGPVLGVMPYDSDLEAIERANDTPYGLAGFVFSGDVGIALTMADAIEAGSVWINDIHRSRHDVPFGGVKESGIGREKGRYGVEAYLEYKTTYLTYRGVLA</sequence>
<feature type="domain" description="Aldehyde dehydrogenase" evidence="3">
    <location>
        <begin position="9"/>
        <end position="471"/>
    </location>
</feature>
<dbReference type="InterPro" id="IPR016161">
    <property type="entry name" value="Ald_DH/histidinol_DH"/>
</dbReference>
<dbReference type="InterPro" id="IPR016163">
    <property type="entry name" value="Ald_DH_C"/>
</dbReference>
<dbReference type="FunFam" id="3.40.309.10:FF:000009">
    <property type="entry name" value="Aldehyde dehydrogenase A"/>
    <property type="match status" value="1"/>
</dbReference>
<keyword evidence="5" id="KW-1185">Reference proteome</keyword>
<evidence type="ECO:0000313" key="4">
    <source>
        <dbReference type="EMBL" id="MBB3933023.1"/>
    </source>
</evidence>
<dbReference type="EMBL" id="JACIDS010000005">
    <property type="protein sequence ID" value="MBB3933023.1"/>
    <property type="molecule type" value="Genomic_DNA"/>
</dbReference>
<dbReference type="GO" id="GO:0004777">
    <property type="term" value="F:succinate-semialdehyde dehydrogenase (NAD+) activity"/>
    <property type="evidence" value="ECO:0007669"/>
    <property type="project" value="TreeGrafter"/>
</dbReference>
<evidence type="ECO:0000259" key="3">
    <source>
        <dbReference type="Pfam" id="PF00171"/>
    </source>
</evidence>
<dbReference type="GO" id="GO:0009450">
    <property type="term" value="P:gamma-aminobutyric acid catabolic process"/>
    <property type="evidence" value="ECO:0007669"/>
    <property type="project" value="TreeGrafter"/>
</dbReference>
<organism evidence="4 5">
    <name type="scientific">Kaistia hirudinis</name>
    <dbReference type="NCBI Taxonomy" id="1293440"/>
    <lineage>
        <taxon>Bacteria</taxon>
        <taxon>Pseudomonadati</taxon>
        <taxon>Pseudomonadota</taxon>
        <taxon>Alphaproteobacteria</taxon>
        <taxon>Hyphomicrobiales</taxon>
        <taxon>Kaistiaceae</taxon>
        <taxon>Kaistia</taxon>
    </lineage>
</organism>
<gene>
    <name evidence="4" type="ORF">GGR25_004087</name>
</gene>
<dbReference type="RefSeq" id="WP_183400675.1">
    <property type="nucleotide sequence ID" value="NZ_JACIDS010000005.1"/>
</dbReference>
<keyword evidence="2" id="KW-0560">Oxidoreductase</keyword>
<evidence type="ECO:0000256" key="2">
    <source>
        <dbReference type="ARBA" id="ARBA00023002"/>
    </source>
</evidence>
<dbReference type="Pfam" id="PF00171">
    <property type="entry name" value="Aldedh"/>
    <property type="match status" value="1"/>
</dbReference>
<dbReference type="PANTHER" id="PTHR43353">
    <property type="entry name" value="SUCCINATE-SEMIALDEHYDE DEHYDROGENASE, MITOCHONDRIAL"/>
    <property type="match status" value="1"/>
</dbReference>
<dbReference type="AlphaFoldDB" id="A0A840AUX2"/>
<comment type="caution">
    <text evidence="4">The sequence shown here is derived from an EMBL/GenBank/DDBJ whole genome shotgun (WGS) entry which is preliminary data.</text>
</comment>